<dbReference type="PROSITE" id="PS51063">
    <property type="entry name" value="HTH_CRP_2"/>
    <property type="match status" value="1"/>
</dbReference>
<dbReference type="SMART" id="SM00100">
    <property type="entry name" value="cNMP"/>
    <property type="match status" value="1"/>
</dbReference>
<dbReference type="GO" id="GO:0032993">
    <property type="term" value="C:protein-DNA complex"/>
    <property type="evidence" value="ECO:0007669"/>
    <property type="project" value="TreeGrafter"/>
</dbReference>
<evidence type="ECO:0000256" key="5">
    <source>
        <dbReference type="ARBA" id="ARBA00023163"/>
    </source>
</evidence>
<dbReference type="PRINTS" id="PR00034">
    <property type="entry name" value="HTHCRP"/>
</dbReference>
<dbReference type="CDD" id="cd00038">
    <property type="entry name" value="CAP_ED"/>
    <property type="match status" value="1"/>
</dbReference>
<feature type="domain" description="HTH crp-type" evidence="9">
    <location>
        <begin position="274"/>
        <end position="342"/>
    </location>
</feature>
<organism evidence="10 11">
    <name type="scientific">Mangrovivirga cuniculi</name>
    <dbReference type="NCBI Taxonomy" id="2715131"/>
    <lineage>
        <taxon>Bacteria</taxon>
        <taxon>Pseudomonadati</taxon>
        <taxon>Bacteroidota</taxon>
        <taxon>Cytophagia</taxon>
        <taxon>Cytophagales</taxon>
        <taxon>Mangrovivirgaceae</taxon>
        <taxon>Mangrovivirga</taxon>
    </lineage>
</organism>
<evidence type="ECO:0000313" key="10">
    <source>
        <dbReference type="EMBL" id="QCK13615.1"/>
    </source>
</evidence>
<feature type="domain" description="Response regulatory" evidence="8">
    <location>
        <begin position="3"/>
        <end position="119"/>
    </location>
</feature>
<dbReference type="InterPro" id="IPR011006">
    <property type="entry name" value="CheY-like_superfamily"/>
</dbReference>
<evidence type="ECO:0000259" key="7">
    <source>
        <dbReference type="PROSITE" id="PS50042"/>
    </source>
</evidence>
<dbReference type="SMART" id="SM00448">
    <property type="entry name" value="REC"/>
    <property type="match status" value="1"/>
</dbReference>
<proteinExistence type="predicted"/>
<evidence type="ECO:0000313" key="11">
    <source>
        <dbReference type="Proteomes" id="UP000298616"/>
    </source>
</evidence>
<keyword evidence="11" id="KW-1185">Reference proteome</keyword>
<reference evidence="10 11" key="1">
    <citation type="submission" date="2018-04" db="EMBL/GenBank/DDBJ databases">
        <title>Complete genome uncultured novel isolate.</title>
        <authorList>
            <person name="Merlino G."/>
        </authorList>
    </citation>
    <scope>NUCLEOTIDE SEQUENCE [LARGE SCALE GENOMIC DNA]</scope>
    <source>
        <strain evidence="11">R1DC9</strain>
    </source>
</reference>
<dbReference type="PANTHER" id="PTHR48111:SF4">
    <property type="entry name" value="DNA-BINDING DUAL TRANSCRIPTIONAL REGULATOR OMPR"/>
    <property type="match status" value="1"/>
</dbReference>
<evidence type="ECO:0000256" key="3">
    <source>
        <dbReference type="ARBA" id="ARBA00023015"/>
    </source>
</evidence>
<dbReference type="Pfam" id="PF00072">
    <property type="entry name" value="Response_reg"/>
    <property type="match status" value="1"/>
</dbReference>
<evidence type="ECO:0000259" key="8">
    <source>
        <dbReference type="PROSITE" id="PS50110"/>
    </source>
</evidence>
<keyword evidence="1 6" id="KW-0597">Phosphoprotein</keyword>
<dbReference type="SUPFAM" id="SSF52172">
    <property type="entry name" value="CheY-like"/>
    <property type="match status" value="1"/>
</dbReference>
<dbReference type="EMBL" id="CP028923">
    <property type="protein sequence ID" value="QCK13615.1"/>
    <property type="molecule type" value="Genomic_DNA"/>
</dbReference>
<evidence type="ECO:0000259" key="9">
    <source>
        <dbReference type="PROSITE" id="PS51063"/>
    </source>
</evidence>
<dbReference type="Pfam" id="PF00027">
    <property type="entry name" value="cNMP_binding"/>
    <property type="match status" value="1"/>
</dbReference>
<evidence type="ECO:0000256" key="1">
    <source>
        <dbReference type="ARBA" id="ARBA00022553"/>
    </source>
</evidence>
<dbReference type="Gene3D" id="2.60.120.10">
    <property type="entry name" value="Jelly Rolls"/>
    <property type="match status" value="1"/>
</dbReference>
<dbReference type="InterPro" id="IPR012318">
    <property type="entry name" value="HTH_CRP"/>
</dbReference>
<dbReference type="GO" id="GO:0000976">
    <property type="term" value="F:transcription cis-regulatory region binding"/>
    <property type="evidence" value="ECO:0007669"/>
    <property type="project" value="TreeGrafter"/>
</dbReference>
<dbReference type="AlphaFoldDB" id="A0A4D7JRS1"/>
<dbReference type="PROSITE" id="PS50110">
    <property type="entry name" value="RESPONSE_REGULATORY"/>
    <property type="match status" value="1"/>
</dbReference>
<evidence type="ECO:0000256" key="2">
    <source>
        <dbReference type="ARBA" id="ARBA00023012"/>
    </source>
</evidence>
<keyword evidence="4" id="KW-0238">DNA-binding</keyword>
<dbReference type="Pfam" id="PF13545">
    <property type="entry name" value="HTH_Crp_2"/>
    <property type="match status" value="1"/>
</dbReference>
<dbReference type="Gene3D" id="3.40.50.2300">
    <property type="match status" value="1"/>
</dbReference>
<accession>A0A4D7JRS1</accession>
<evidence type="ECO:0000256" key="4">
    <source>
        <dbReference type="ARBA" id="ARBA00023125"/>
    </source>
</evidence>
<dbReference type="InterPro" id="IPR036388">
    <property type="entry name" value="WH-like_DNA-bd_sf"/>
</dbReference>
<dbReference type="Gene3D" id="1.10.10.10">
    <property type="entry name" value="Winged helix-like DNA-binding domain superfamily/Winged helix DNA-binding domain"/>
    <property type="match status" value="1"/>
</dbReference>
<dbReference type="CDD" id="cd17574">
    <property type="entry name" value="REC_OmpR"/>
    <property type="match status" value="1"/>
</dbReference>
<keyword evidence="5" id="KW-0804">Transcription</keyword>
<dbReference type="SUPFAM" id="SSF51206">
    <property type="entry name" value="cAMP-binding domain-like"/>
    <property type="match status" value="1"/>
</dbReference>
<dbReference type="OrthoDB" id="9127033at2"/>
<dbReference type="InterPro" id="IPR036390">
    <property type="entry name" value="WH_DNA-bd_sf"/>
</dbReference>
<name>A0A4D7JRS1_9BACT</name>
<dbReference type="InterPro" id="IPR000595">
    <property type="entry name" value="cNMP-bd_dom"/>
</dbReference>
<feature type="modified residue" description="4-aspartylphosphate" evidence="6">
    <location>
        <position position="52"/>
    </location>
</feature>
<evidence type="ECO:0000256" key="6">
    <source>
        <dbReference type="PROSITE-ProRule" id="PRU00169"/>
    </source>
</evidence>
<dbReference type="KEGG" id="fpf:DCC35_02015"/>
<dbReference type="GO" id="GO:0005829">
    <property type="term" value="C:cytosol"/>
    <property type="evidence" value="ECO:0007669"/>
    <property type="project" value="TreeGrafter"/>
</dbReference>
<dbReference type="RefSeq" id="WP_137089212.1">
    <property type="nucleotide sequence ID" value="NZ_CP028923.1"/>
</dbReference>
<dbReference type="SUPFAM" id="SSF46785">
    <property type="entry name" value="Winged helix' DNA-binding domain"/>
    <property type="match status" value="1"/>
</dbReference>
<keyword evidence="2" id="KW-0902">Two-component regulatory system</keyword>
<dbReference type="GO" id="GO:0006355">
    <property type="term" value="P:regulation of DNA-templated transcription"/>
    <property type="evidence" value="ECO:0007669"/>
    <property type="project" value="InterPro"/>
</dbReference>
<dbReference type="GO" id="GO:0000156">
    <property type="term" value="F:phosphorelay response regulator activity"/>
    <property type="evidence" value="ECO:0007669"/>
    <property type="project" value="TreeGrafter"/>
</dbReference>
<dbReference type="InterPro" id="IPR014710">
    <property type="entry name" value="RmlC-like_jellyroll"/>
</dbReference>
<feature type="domain" description="Cyclic nucleotide-binding" evidence="7">
    <location>
        <begin position="140"/>
        <end position="260"/>
    </location>
</feature>
<dbReference type="InterPro" id="IPR001789">
    <property type="entry name" value="Sig_transdc_resp-reg_receiver"/>
</dbReference>
<protein>
    <submittedName>
        <fullName evidence="10">Transcriptional regulator</fullName>
    </submittedName>
</protein>
<gene>
    <name evidence="10" type="ORF">DCC35_02015</name>
</gene>
<dbReference type="PROSITE" id="PS50042">
    <property type="entry name" value="CNMP_BINDING_3"/>
    <property type="match status" value="1"/>
</dbReference>
<dbReference type="PANTHER" id="PTHR48111">
    <property type="entry name" value="REGULATOR OF RPOS"/>
    <property type="match status" value="1"/>
</dbReference>
<keyword evidence="3" id="KW-0805">Transcription regulation</keyword>
<dbReference type="InterPro" id="IPR039420">
    <property type="entry name" value="WalR-like"/>
</dbReference>
<sequence>MKTILVIEDNEGVRENISEILELSNYYVKQAPNGIEGVKIAKNSKVDLILCDIMMPELDGYGVLHMLNKDPKTSAIPFIFLTAKTEKGDIRKGMNLGADDYLTKPFDDTELLEAVEIRLKKAEAIGKVQDGGKPGIEKLLEKAELSGMLKDLSSNFKTRHYRKGDRIFTEGDLLNYLFLIQSGKVKTTMINDDGKEYIVDIHNEGDLLGIESIIDNIESKTSAEILDEADIYLIPRADFNEILASNRELANKFIKVLSHNIIEKEEKLLKLAYDTVRKRVADALIVFKEKNEDAELLKVSREDIANAVGTSTESVIRTLSEFKKDGYIEIDKKGVIKFLHPEKIKEIRF</sequence>
<dbReference type="InterPro" id="IPR018490">
    <property type="entry name" value="cNMP-bd_dom_sf"/>
</dbReference>
<dbReference type="Proteomes" id="UP000298616">
    <property type="component" value="Chromosome"/>
</dbReference>
<dbReference type="SMART" id="SM00419">
    <property type="entry name" value="HTH_CRP"/>
    <property type="match status" value="1"/>
</dbReference>